<reference evidence="2" key="1">
    <citation type="submission" date="2016-11" db="EMBL/GenBank/DDBJ databases">
        <authorList>
            <person name="Varghese N."/>
            <person name="Submissions S."/>
        </authorList>
    </citation>
    <scope>NUCLEOTIDE SEQUENCE [LARGE SCALE GENOMIC DNA]</scope>
    <source>
        <strain evidence="2">DSM 29327</strain>
    </source>
</reference>
<dbReference type="AlphaFoldDB" id="A0A1M6V6S2"/>
<dbReference type="STRING" id="1054996.SAMN05444414_101136"/>
<dbReference type="Pfam" id="PF02620">
    <property type="entry name" value="YceD"/>
    <property type="match status" value="1"/>
</dbReference>
<name>A0A1M6V6S2_9RHOB</name>
<dbReference type="OrthoDB" id="8443793at2"/>
<gene>
    <name evidence="1" type="ORF">SAMN05444414_101136</name>
</gene>
<proteinExistence type="predicted"/>
<evidence type="ECO:0000313" key="2">
    <source>
        <dbReference type="Proteomes" id="UP000184191"/>
    </source>
</evidence>
<protein>
    <submittedName>
        <fullName evidence="1">Uncharacterized metal-binding protein YceD, DUF177 family</fullName>
    </submittedName>
</protein>
<keyword evidence="2" id="KW-1185">Reference proteome</keyword>
<dbReference type="InterPro" id="IPR003772">
    <property type="entry name" value="YceD"/>
</dbReference>
<dbReference type="RefSeq" id="WP_073194001.1">
    <property type="nucleotide sequence ID" value="NZ_FRBN01000001.1"/>
</dbReference>
<evidence type="ECO:0000313" key="1">
    <source>
        <dbReference type="EMBL" id="SHK77187.1"/>
    </source>
</evidence>
<sequence>MSQTPQKQSVLRVSDLSIKRPVAFDLTPGKAEMSAIADELSLSALRKLRFRGTLMAEGRTDWVLHGDLGATVVQPCVITLDPVTSRIDVKITRRFSAEPQEPEVAPGDEVEMPEDDTIEPLGSEIDLDRVMIEALALSLPDYPRSNGAELGQITVAEDGIKPLEDEDTKPFAGLAALRDKMEKGE</sequence>
<dbReference type="Proteomes" id="UP000184191">
    <property type="component" value="Unassembled WGS sequence"/>
</dbReference>
<dbReference type="EMBL" id="FRBN01000001">
    <property type="protein sequence ID" value="SHK77187.1"/>
    <property type="molecule type" value="Genomic_DNA"/>
</dbReference>
<accession>A0A1M6V6S2</accession>
<organism evidence="1 2">
    <name type="scientific">Roseovarius marisflavi</name>
    <dbReference type="NCBI Taxonomy" id="1054996"/>
    <lineage>
        <taxon>Bacteria</taxon>
        <taxon>Pseudomonadati</taxon>
        <taxon>Pseudomonadota</taxon>
        <taxon>Alphaproteobacteria</taxon>
        <taxon>Rhodobacterales</taxon>
        <taxon>Roseobacteraceae</taxon>
        <taxon>Roseovarius</taxon>
    </lineage>
</organism>